<protein>
    <recommendedName>
        <fullName evidence="3">C2H2-type domain-containing protein</fullName>
    </recommendedName>
</protein>
<name>A0ABD4E057_9BURK</name>
<dbReference type="Proteomes" id="UP000057910">
    <property type="component" value="Unassembled WGS sequence"/>
</dbReference>
<comment type="caution">
    <text evidence="1">The sequence shown here is derived from an EMBL/GenBank/DDBJ whole genome shotgun (WGS) entry which is preliminary data.</text>
</comment>
<evidence type="ECO:0000313" key="2">
    <source>
        <dbReference type="Proteomes" id="UP000057910"/>
    </source>
</evidence>
<reference evidence="1 2" key="1">
    <citation type="submission" date="2015-11" db="EMBL/GenBank/DDBJ databases">
        <title>Expanding the genomic diversity of Burkholderia species for the development of highly accurate diagnostics.</title>
        <authorList>
            <person name="Sahl J."/>
            <person name="Keim P."/>
            <person name="Wagner D."/>
        </authorList>
    </citation>
    <scope>NUCLEOTIDE SEQUENCE [LARGE SCALE GENOMIC DNA]</scope>
    <source>
        <strain evidence="1 2">MSMB1585WGS</strain>
    </source>
</reference>
<dbReference type="RefSeq" id="WP_060040390.1">
    <property type="nucleotide sequence ID" value="NZ_LPAD01000071.1"/>
</dbReference>
<accession>A0ABD4E057</accession>
<evidence type="ECO:0000313" key="1">
    <source>
        <dbReference type="EMBL" id="KVN83498.1"/>
    </source>
</evidence>
<dbReference type="AlphaFoldDB" id="A0ABD4E057"/>
<dbReference type="EMBL" id="LPAD01000071">
    <property type="protein sequence ID" value="KVN83498.1"/>
    <property type="molecule type" value="Genomic_DNA"/>
</dbReference>
<evidence type="ECO:0008006" key="3">
    <source>
        <dbReference type="Google" id="ProtNLM"/>
    </source>
</evidence>
<organism evidence="1 2">
    <name type="scientific">Burkholderia ubonensis</name>
    <dbReference type="NCBI Taxonomy" id="101571"/>
    <lineage>
        <taxon>Bacteria</taxon>
        <taxon>Pseudomonadati</taxon>
        <taxon>Pseudomonadota</taxon>
        <taxon>Betaproteobacteria</taxon>
        <taxon>Burkholderiales</taxon>
        <taxon>Burkholderiaceae</taxon>
        <taxon>Burkholderia</taxon>
        <taxon>Burkholderia cepacia complex</taxon>
    </lineage>
</organism>
<proteinExistence type="predicted"/>
<sequence>MANGIEALSRVSDLSTDEVQAIAEQARANVRRLEACADHAFEPIGSESLLRQRYRCTHCSGELDAHAHRWYMRGREHEAKR</sequence>
<gene>
    <name evidence="1" type="ORF">WJ68_16435</name>
</gene>